<protein>
    <recommendedName>
        <fullName evidence="2">DUF305 domain-containing protein</fullName>
    </recommendedName>
</protein>
<dbReference type="PANTHER" id="PTHR36933">
    <property type="entry name" value="SLL0788 PROTEIN"/>
    <property type="match status" value="1"/>
</dbReference>
<organism evidence="3 4">
    <name type="scientific">Deinococcus humi</name>
    <dbReference type="NCBI Taxonomy" id="662880"/>
    <lineage>
        <taxon>Bacteria</taxon>
        <taxon>Thermotogati</taxon>
        <taxon>Deinococcota</taxon>
        <taxon>Deinococci</taxon>
        <taxon>Deinococcales</taxon>
        <taxon>Deinococcaceae</taxon>
        <taxon>Deinococcus</taxon>
    </lineage>
</organism>
<dbReference type="AlphaFoldDB" id="A0A7W8K017"/>
<evidence type="ECO:0000256" key="1">
    <source>
        <dbReference type="SAM" id="MobiDB-lite"/>
    </source>
</evidence>
<dbReference type="InterPro" id="IPR005183">
    <property type="entry name" value="DUF305_CopM-like"/>
</dbReference>
<comment type="caution">
    <text evidence="3">The sequence shown here is derived from an EMBL/GenBank/DDBJ whole genome shotgun (WGS) entry which is preliminary data.</text>
</comment>
<dbReference type="Proteomes" id="UP000552709">
    <property type="component" value="Unassembled WGS sequence"/>
</dbReference>
<feature type="domain" description="DUF305" evidence="2">
    <location>
        <begin position="20"/>
        <end position="96"/>
    </location>
</feature>
<dbReference type="EMBL" id="JACHFL010000025">
    <property type="protein sequence ID" value="MBB5365993.1"/>
    <property type="molecule type" value="Genomic_DNA"/>
</dbReference>
<proteinExistence type="predicted"/>
<evidence type="ECO:0000313" key="3">
    <source>
        <dbReference type="EMBL" id="MBB5365993.1"/>
    </source>
</evidence>
<dbReference type="Pfam" id="PF03713">
    <property type="entry name" value="DUF305"/>
    <property type="match status" value="1"/>
</dbReference>
<keyword evidence="4" id="KW-1185">Reference proteome</keyword>
<sequence>MKHATTMNGSLETLKGKAFDCAFLSMMIVHHQGAGDMSKTVLNNVRDPRVKRRTADIIGAQQQGIGRMNTWLKTLGGVDRGAQTGMNAEMKNMVAALKASKNSDHGLVEGIAASRQRHRQGQPGAAQERRRARSGSGPQHHPDPGQRDVPLPSVADQMRVVIPGLGGRRAWPAF</sequence>
<reference evidence="3 4" key="1">
    <citation type="submission" date="2020-08" db="EMBL/GenBank/DDBJ databases">
        <title>Genomic Encyclopedia of Type Strains, Phase IV (KMG-IV): sequencing the most valuable type-strain genomes for metagenomic binning, comparative biology and taxonomic classification.</title>
        <authorList>
            <person name="Goeker M."/>
        </authorList>
    </citation>
    <scope>NUCLEOTIDE SEQUENCE [LARGE SCALE GENOMIC DNA]</scope>
    <source>
        <strain evidence="3 4">DSM 27939</strain>
    </source>
</reference>
<dbReference type="InterPro" id="IPR012347">
    <property type="entry name" value="Ferritin-like"/>
</dbReference>
<dbReference type="PANTHER" id="PTHR36933:SF1">
    <property type="entry name" value="SLL0788 PROTEIN"/>
    <property type="match status" value="1"/>
</dbReference>
<feature type="region of interest" description="Disordered" evidence="1">
    <location>
        <begin position="113"/>
        <end position="153"/>
    </location>
</feature>
<evidence type="ECO:0000313" key="4">
    <source>
        <dbReference type="Proteomes" id="UP000552709"/>
    </source>
</evidence>
<dbReference type="Gene3D" id="1.20.1260.10">
    <property type="match status" value="1"/>
</dbReference>
<name>A0A7W8K017_9DEIO</name>
<accession>A0A7W8K017</accession>
<evidence type="ECO:0000259" key="2">
    <source>
        <dbReference type="Pfam" id="PF03713"/>
    </source>
</evidence>
<gene>
    <name evidence="3" type="ORF">HNQ08_005119</name>
</gene>